<dbReference type="eggNOG" id="ENOG5032S01">
    <property type="taxonomic scope" value="Bacteria"/>
</dbReference>
<dbReference type="AlphaFoldDB" id="Q0FJS5"/>
<reference evidence="1 2" key="1">
    <citation type="journal article" date="2010" name="J. Bacteriol.">
        <title>Genome sequences of Pelagibaca bermudensis HTCC2601T and Maritimibacter alkaliphilus HTCC2654T, the type strains of two marine Roseobacter genera.</title>
        <authorList>
            <person name="Thrash J.C."/>
            <person name="Cho J.C."/>
            <person name="Ferriera S."/>
            <person name="Johnson J."/>
            <person name="Vergin K.L."/>
            <person name="Giovannoni S.J."/>
        </authorList>
    </citation>
    <scope>NUCLEOTIDE SEQUENCE [LARGE SCALE GENOMIC DNA]</scope>
    <source>
        <strain evidence="2">DSM 26914 / JCM 13377 / KCTC 12554 / HTCC2601</strain>
    </source>
</reference>
<organism evidence="1 2">
    <name type="scientific">Salipiger bermudensis (strain DSM 26914 / JCM 13377 / KCTC 12554 / HTCC2601)</name>
    <name type="common">Pelagibaca bermudensis</name>
    <dbReference type="NCBI Taxonomy" id="314265"/>
    <lineage>
        <taxon>Bacteria</taxon>
        <taxon>Pseudomonadati</taxon>
        <taxon>Pseudomonadota</taxon>
        <taxon>Alphaproteobacteria</taxon>
        <taxon>Rhodobacterales</taxon>
        <taxon>Roseobacteraceae</taxon>
        <taxon>Salipiger</taxon>
    </lineage>
</organism>
<accession>Q0FJS5</accession>
<dbReference type="HOGENOM" id="CLU_1843069_0_0_5"/>
<dbReference type="STRING" id="314265.R2601_23223"/>
<protein>
    <submittedName>
        <fullName evidence="1">Uncharacterized protein</fullName>
    </submittedName>
</protein>
<dbReference type="RefSeq" id="WP_007799891.1">
    <property type="nucleotide sequence ID" value="NZ_DS022276.1"/>
</dbReference>
<proteinExistence type="predicted"/>
<comment type="caution">
    <text evidence="1">The sequence shown here is derived from an EMBL/GenBank/DDBJ whole genome shotgun (WGS) entry which is preliminary data.</text>
</comment>
<dbReference type="EMBL" id="AATQ01000046">
    <property type="protein sequence ID" value="EAU44440.1"/>
    <property type="molecule type" value="Genomic_DNA"/>
</dbReference>
<sequence length="139" mass="15690">MPVAFRILPRSGLVYTRFEDRILIDEIISTFREYSRHPDAHPAQKHLVDLSRVSAISWDYVKLMQLQALKAGFFCGGGSQTLKVYYCPTKLSLSVSKMILRSWDGVGSVVPILQQHQDDALSVLGLQQERFSNLLADHG</sequence>
<evidence type="ECO:0000313" key="2">
    <source>
        <dbReference type="Proteomes" id="UP000006230"/>
    </source>
</evidence>
<dbReference type="Proteomes" id="UP000006230">
    <property type="component" value="Unassembled WGS sequence"/>
</dbReference>
<gene>
    <name evidence="1" type="ORF">R2601_23223</name>
</gene>
<name>Q0FJS5_SALBH</name>
<keyword evidence="2" id="KW-1185">Reference proteome</keyword>
<evidence type="ECO:0000313" key="1">
    <source>
        <dbReference type="EMBL" id="EAU44440.1"/>
    </source>
</evidence>
<dbReference type="OrthoDB" id="7877306at2"/>